<dbReference type="Proteomes" id="UP000241206">
    <property type="component" value="Unassembled WGS sequence"/>
</dbReference>
<protein>
    <submittedName>
        <fullName evidence="1">Uncharacterized protein</fullName>
    </submittedName>
</protein>
<dbReference type="AlphaFoldDB" id="A0A2T4I824"/>
<keyword evidence="2" id="KW-1185">Reference proteome</keyword>
<reference evidence="1 2" key="1">
    <citation type="submission" date="2017-11" db="EMBL/GenBank/DDBJ databases">
        <title>Sphingomonas oleivorans sp. nov., isolated from oil-contaminated soil.</title>
        <authorList>
            <person name="Wang L."/>
            <person name="Chen L."/>
        </authorList>
    </citation>
    <scope>NUCLEOTIDE SEQUENCE [LARGE SCALE GENOMIC DNA]</scope>
    <source>
        <strain evidence="1 2">K101</strain>
    </source>
</reference>
<name>A0A2T4I824_9SPHN</name>
<gene>
    <name evidence="1" type="ORF">CV103_01705</name>
</gene>
<organism evidence="1 2">
    <name type="scientific">Edaphosphingomonas fennica</name>
    <dbReference type="NCBI Taxonomy" id="114404"/>
    <lineage>
        <taxon>Bacteria</taxon>
        <taxon>Pseudomonadati</taxon>
        <taxon>Pseudomonadota</taxon>
        <taxon>Alphaproteobacteria</taxon>
        <taxon>Sphingomonadales</taxon>
        <taxon>Rhizorhabdaceae</taxon>
        <taxon>Edaphosphingomonas</taxon>
    </lineage>
</organism>
<comment type="caution">
    <text evidence="1">The sequence shown here is derived from an EMBL/GenBank/DDBJ whole genome shotgun (WGS) entry which is preliminary data.</text>
</comment>
<proteinExistence type="predicted"/>
<dbReference type="EMBL" id="PHHF01000006">
    <property type="protein sequence ID" value="PTD27492.1"/>
    <property type="molecule type" value="Genomic_DNA"/>
</dbReference>
<accession>A0A2T4I824</accession>
<sequence length="179" mass="19342">MIVVTLDQLPVQDALAVGQTSGMDEFLDRCAAQVDNHTANEAAKAFALTLDGLFERQLCRWAHAHGAKAGSMETALPACVRIGGLDLVAAGMADDIKELHLVANVVRHGEGRSCKELQGIAPLLWDSPSLDYYDLAPAPTPASDMLRIRAGDILRYARVIGRFWGHVDPLPMAVLDPPY</sequence>
<evidence type="ECO:0000313" key="2">
    <source>
        <dbReference type="Proteomes" id="UP000241206"/>
    </source>
</evidence>
<evidence type="ECO:0000313" key="1">
    <source>
        <dbReference type="EMBL" id="PTD27492.1"/>
    </source>
</evidence>